<sequence>MRTGAAPRVMASMRSLAIGLLRLEGSTNIARGNRLMSFDPLRPLKTIGFTGFSTTMH</sequence>
<name>A0A839QVY0_9MICC</name>
<dbReference type="EMBL" id="JACHVS010000002">
    <property type="protein sequence ID" value="MBB2997462.1"/>
    <property type="molecule type" value="Genomic_DNA"/>
</dbReference>
<evidence type="ECO:0000313" key="2">
    <source>
        <dbReference type="Proteomes" id="UP000523000"/>
    </source>
</evidence>
<reference evidence="1 2" key="1">
    <citation type="submission" date="2020-08" db="EMBL/GenBank/DDBJ databases">
        <title>Sequencing the genomes of 1000 actinobacteria strains.</title>
        <authorList>
            <person name="Klenk H.-P."/>
        </authorList>
    </citation>
    <scope>NUCLEOTIDE SEQUENCE [LARGE SCALE GENOMIC DNA]</scope>
    <source>
        <strain evidence="1 2">DSM 22826</strain>
    </source>
</reference>
<organism evidence="1 2">
    <name type="scientific">Paeniglutamicibacter cryotolerans</name>
    <dbReference type="NCBI Taxonomy" id="670079"/>
    <lineage>
        <taxon>Bacteria</taxon>
        <taxon>Bacillati</taxon>
        <taxon>Actinomycetota</taxon>
        <taxon>Actinomycetes</taxon>
        <taxon>Micrococcales</taxon>
        <taxon>Micrococcaceae</taxon>
        <taxon>Paeniglutamicibacter</taxon>
    </lineage>
</organism>
<protein>
    <submittedName>
        <fullName evidence="1">Uncharacterized protein</fullName>
    </submittedName>
</protein>
<dbReference type="AlphaFoldDB" id="A0A839QVY0"/>
<proteinExistence type="predicted"/>
<keyword evidence="2" id="KW-1185">Reference proteome</keyword>
<evidence type="ECO:0000313" key="1">
    <source>
        <dbReference type="EMBL" id="MBB2997462.1"/>
    </source>
</evidence>
<accession>A0A839QVY0</accession>
<dbReference type="Proteomes" id="UP000523000">
    <property type="component" value="Unassembled WGS sequence"/>
</dbReference>
<gene>
    <name evidence="1" type="ORF">E9229_003709</name>
</gene>
<comment type="caution">
    <text evidence="1">The sequence shown here is derived from an EMBL/GenBank/DDBJ whole genome shotgun (WGS) entry which is preliminary data.</text>
</comment>